<dbReference type="AlphaFoldDB" id="V5YMM3"/>
<evidence type="ECO:0000313" key="1">
    <source>
        <dbReference type="EMBL" id="BAO18830.1"/>
    </source>
</evidence>
<accession>V5YMM3</accession>
<organism evidence="1">
    <name type="scientific">Burkholderia sp. M701</name>
    <dbReference type="NCBI Taxonomy" id="326454"/>
    <lineage>
        <taxon>Bacteria</taxon>
        <taxon>Pseudomonadati</taxon>
        <taxon>Pseudomonadota</taxon>
        <taxon>Betaproteobacteria</taxon>
        <taxon>Burkholderiales</taxon>
        <taxon>Burkholderiaceae</taxon>
        <taxon>Burkholderia</taxon>
    </lineage>
</organism>
<dbReference type="Gene3D" id="1.10.260.40">
    <property type="entry name" value="lambda repressor-like DNA-binding domains"/>
    <property type="match status" value="1"/>
</dbReference>
<proteinExistence type="predicted"/>
<dbReference type="EMBL" id="AB853026">
    <property type="protein sequence ID" value="BAO18830.1"/>
    <property type="molecule type" value="Genomic_DNA"/>
</dbReference>
<geneLocation type="plasmid" evidence="1">
    <name>pM7012</name>
</geneLocation>
<sequence>MHQMNRAEVSVSRDPVNFACENRTMTKVIRSSTSPQREFLLEALSTLGVTQETFAASIGTTRRTVENWMASPDSTASRKMPDMVWLFVDEILAPPAAEMSVPAGVSASQPQRRFLLDAMNLLGMSRVEFARRIGVPRRTLENWLADPGATEHRTLSELARRFVQLILLRAASVTRVDNLN</sequence>
<dbReference type="InterPro" id="IPR001387">
    <property type="entry name" value="Cro/C1-type_HTH"/>
</dbReference>
<dbReference type="InterPro" id="IPR010982">
    <property type="entry name" value="Lambda_DNA-bd_dom_sf"/>
</dbReference>
<reference evidence="1" key="2">
    <citation type="submission" date="2024-06" db="EMBL/GenBank/DDBJ databases">
        <authorList>
            <person name="Sakai Y."/>
            <person name="Fujii T."/>
        </authorList>
    </citation>
    <scope>NUCLEOTIDE SEQUENCE</scope>
    <source>
        <strain evidence="1">M701</strain>
        <plasmid evidence="1">pM7012</plasmid>
    </source>
</reference>
<name>V5YMM3_9BURK</name>
<reference evidence="1" key="1">
    <citation type="journal article" date="2014" name="Microbiology">
        <title>A 2,4-dichlorophenoxyacetic acid degradation plasmid pM7012 discloses distribution of an unclassified megaplasmid group across bacterial species.</title>
        <authorList>
            <person name="Sakai Y."/>
            <person name="Ogawa N."/>
            <person name="Shimomura Y."/>
            <person name="Fujii T."/>
        </authorList>
    </citation>
    <scope>NUCLEOTIDE SEQUENCE</scope>
    <source>
        <strain evidence="1">M701</strain>
    </source>
</reference>
<keyword evidence="1" id="KW-0614">Plasmid</keyword>
<protein>
    <submittedName>
        <fullName evidence="1">Helix-turn-helix domain protein</fullName>
    </submittedName>
</protein>
<dbReference type="GO" id="GO:0003677">
    <property type="term" value="F:DNA binding"/>
    <property type="evidence" value="ECO:0007669"/>
    <property type="project" value="InterPro"/>
</dbReference>
<dbReference type="CDD" id="cd00093">
    <property type="entry name" value="HTH_XRE"/>
    <property type="match status" value="1"/>
</dbReference>
<dbReference type="RefSeq" id="WP_023842373.1">
    <property type="nucleotide sequence ID" value="NC_022995.1"/>
</dbReference>